<organism evidence="2">
    <name type="scientific">marine sediment metagenome</name>
    <dbReference type="NCBI Taxonomy" id="412755"/>
    <lineage>
        <taxon>unclassified sequences</taxon>
        <taxon>metagenomes</taxon>
        <taxon>ecological metagenomes</taxon>
    </lineage>
</organism>
<protein>
    <recommendedName>
        <fullName evidence="1">Peptidase S33 tripeptidyl aminopeptidase-like C-terminal domain-containing protein</fullName>
    </recommendedName>
</protein>
<dbReference type="Gene3D" id="3.40.50.1820">
    <property type="entry name" value="alpha/beta hydrolase"/>
    <property type="match status" value="1"/>
</dbReference>
<dbReference type="InterPro" id="IPR029058">
    <property type="entry name" value="AB_hydrolase_fold"/>
</dbReference>
<proteinExistence type="predicted"/>
<comment type="caution">
    <text evidence="2">The sequence shown here is derived from an EMBL/GenBank/DDBJ whole genome shotgun (WGS) entry which is preliminary data.</text>
</comment>
<dbReference type="EMBL" id="BARU01042202">
    <property type="protein sequence ID" value="GAH82297.1"/>
    <property type="molecule type" value="Genomic_DNA"/>
</dbReference>
<sequence length="120" mass="13407">ILSMFIPKSVQVQLSDDKINKLTNSILLAGLPVAQRKAGFINDMYLSNPDINNEYPFSDVKIRTLIIHSVDDPGPPYEGAKKISKEMSNAKLVSFDTGGHLIIGHEKEIRKEIRNFIEGL</sequence>
<name>X1IKQ5_9ZZZZ</name>
<feature type="non-terminal residue" evidence="2">
    <location>
        <position position="1"/>
    </location>
</feature>
<reference evidence="2" key="1">
    <citation type="journal article" date="2014" name="Front. Microbiol.">
        <title>High frequency of phylogenetically diverse reductive dehalogenase-homologous genes in deep subseafloor sedimentary metagenomes.</title>
        <authorList>
            <person name="Kawai M."/>
            <person name="Futagami T."/>
            <person name="Toyoda A."/>
            <person name="Takaki Y."/>
            <person name="Nishi S."/>
            <person name="Hori S."/>
            <person name="Arai W."/>
            <person name="Tsubouchi T."/>
            <person name="Morono Y."/>
            <person name="Uchiyama I."/>
            <person name="Ito T."/>
            <person name="Fujiyama A."/>
            <person name="Inagaki F."/>
            <person name="Takami H."/>
        </authorList>
    </citation>
    <scope>NUCLEOTIDE SEQUENCE</scope>
    <source>
        <strain evidence="2">Expedition CK06-06</strain>
    </source>
</reference>
<dbReference type="Pfam" id="PF08386">
    <property type="entry name" value="Abhydrolase_4"/>
    <property type="match status" value="1"/>
</dbReference>
<evidence type="ECO:0000259" key="1">
    <source>
        <dbReference type="Pfam" id="PF08386"/>
    </source>
</evidence>
<accession>X1IKQ5</accession>
<evidence type="ECO:0000313" key="2">
    <source>
        <dbReference type="EMBL" id="GAH82297.1"/>
    </source>
</evidence>
<feature type="domain" description="Peptidase S33 tripeptidyl aminopeptidase-like C-terminal" evidence="1">
    <location>
        <begin position="61"/>
        <end position="117"/>
    </location>
</feature>
<dbReference type="SUPFAM" id="SSF53474">
    <property type="entry name" value="alpha/beta-Hydrolases"/>
    <property type="match status" value="1"/>
</dbReference>
<dbReference type="InterPro" id="IPR013595">
    <property type="entry name" value="Pept_S33_TAP-like_C"/>
</dbReference>
<dbReference type="AlphaFoldDB" id="X1IKQ5"/>
<gene>
    <name evidence="2" type="ORF">S03H2_64892</name>
</gene>